<dbReference type="GeneID" id="30061556"/>
<dbReference type="GO" id="GO:0005829">
    <property type="term" value="C:cytosol"/>
    <property type="evidence" value="ECO:0007669"/>
    <property type="project" value="TreeGrafter"/>
</dbReference>
<dbReference type="InterPro" id="IPR033658">
    <property type="entry name" value="GRX_PICOT-like"/>
</dbReference>
<organism evidence="5 6">
    <name type="scientific">Gibberella moniliformis (strain M3125 / FGSC 7600)</name>
    <name type="common">Maize ear and stalk rot fungus</name>
    <name type="synonym">Fusarium verticillioides</name>
    <dbReference type="NCBI Taxonomy" id="334819"/>
    <lineage>
        <taxon>Eukaryota</taxon>
        <taxon>Fungi</taxon>
        <taxon>Dikarya</taxon>
        <taxon>Ascomycota</taxon>
        <taxon>Pezizomycotina</taxon>
        <taxon>Sordariomycetes</taxon>
        <taxon>Hypocreomycetidae</taxon>
        <taxon>Hypocreales</taxon>
        <taxon>Nectriaceae</taxon>
        <taxon>Fusarium</taxon>
        <taxon>Fusarium fujikuroi species complex</taxon>
    </lineage>
</organism>
<dbReference type="PANTHER" id="PTHR10293:SF73">
    <property type="entry name" value="GLUTAREDOXIN-3"/>
    <property type="match status" value="1"/>
</dbReference>
<dbReference type="Pfam" id="PF00462">
    <property type="entry name" value="Glutaredoxin"/>
    <property type="match status" value="1"/>
</dbReference>
<dbReference type="InterPro" id="IPR036249">
    <property type="entry name" value="Thioredoxin-like_sf"/>
</dbReference>
<proteinExistence type="predicted"/>
<dbReference type="InterPro" id="IPR004480">
    <property type="entry name" value="Monothiol_GRX-rel"/>
</dbReference>
<dbReference type="GO" id="GO:0005634">
    <property type="term" value="C:nucleus"/>
    <property type="evidence" value="ECO:0007669"/>
    <property type="project" value="TreeGrafter"/>
</dbReference>
<dbReference type="PROSITE" id="PS51354">
    <property type="entry name" value="GLUTAREDOXIN_2"/>
    <property type="match status" value="1"/>
</dbReference>
<dbReference type="AlphaFoldDB" id="W7M187"/>
<dbReference type="PANTHER" id="PTHR10293">
    <property type="entry name" value="GLUTAREDOXIN FAMILY MEMBER"/>
    <property type="match status" value="1"/>
</dbReference>
<evidence type="ECO:0000313" key="6">
    <source>
        <dbReference type="Proteomes" id="UP000009096"/>
    </source>
</evidence>
<evidence type="ECO:0000313" key="5">
    <source>
        <dbReference type="EMBL" id="EWG41269.1"/>
    </source>
</evidence>
<dbReference type="Gene3D" id="3.40.30.10">
    <property type="entry name" value="Glutaredoxin"/>
    <property type="match status" value="1"/>
</dbReference>
<dbReference type="GO" id="GO:0046872">
    <property type="term" value="F:metal ion binding"/>
    <property type="evidence" value="ECO:0007669"/>
    <property type="project" value="UniProtKB-KW"/>
</dbReference>
<sequence length="133" mass="15178">MLTITERTTIQIAQAGPQTVETSELVESREVLNSRLRDLVNTAPVMLFMKGVTKCPLYRFSRRIVRILNEHGIQYDSFNVLQDEAIRQGTKEYANWPTFSQLWADGELVGGLDIVKEEFATNPQFLGVYKVPE</sequence>
<protein>
    <submittedName>
        <fullName evidence="5">Monothiol glutaredoxin</fullName>
    </submittedName>
</protein>
<keyword evidence="6" id="KW-1185">Reference proteome</keyword>
<dbReference type="STRING" id="334819.W7M187"/>
<dbReference type="EMBL" id="DS022244">
    <property type="protein sequence ID" value="EWG41269.1"/>
    <property type="molecule type" value="Genomic_DNA"/>
</dbReference>
<evidence type="ECO:0000256" key="3">
    <source>
        <dbReference type="ARBA" id="ARBA00023014"/>
    </source>
</evidence>
<reference evidence="5 6" key="1">
    <citation type="journal article" date="2010" name="Nature">
        <title>Comparative genomics reveals mobile pathogenicity chromosomes in Fusarium.</title>
        <authorList>
            <person name="Ma L.J."/>
            <person name="van der Does H.C."/>
            <person name="Borkovich K.A."/>
            <person name="Coleman J.J."/>
            <person name="Daboussi M.J."/>
            <person name="Di Pietro A."/>
            <person name="Dufresne M."/>
            <person name="Freitag M."/>
            <person name="Grabherr M."/>
            <person name="Henrissat B."/>
            <person name="Houterman P.M."/>
            <person name="Kang S."/>
            <person name="Shim W.B."/>
            <person name="Woloshuk C."/>
            <person name="Xie X."/>
            <person name="Xu J.R."/>
            <person name="Antoniw J."/>
            <person name="Baker S.E."/>
            <person name="Bluhm B.H."/>
            <person name="Breakspear A."/>
            <person name="Brown D.W."/>
            <person name="Butchko R.A."/>
            <person name="Chapman S."/>
            <person name="Coulson R."/>
            <person name="Coutinho P.M."/>
            <person name="Danchin E.G."/>
            <person name="Diener A."/>
            <person name="Gale L.R."/>
            <person name="Gardiner D.M."/>
            <person name="Goff S."/>
            <person name="Hammond-Kosack K.E."/>
            <person name="Hilburn K."/>
            <person name="Hua-Van A."/>
            <person name="Jonkers W."/>
            <person name="Kazan K."/>
            <person name="Kodira C.D."/>
            <person name="Koehrsen M."/>
            <person name="Kumar L."/>
            <person name="Lee Y.H."/>
            <person name="Li L."/>
            <person name="Manners J.M."/>
            <person name="Miranda-Saavedra D."/>
            <person name="Mukherjee M."/>
            <person name="Park G."/>
            <person name="Park J."/>
            <person name="Park S.Y."/>
            <person name="Proctor R.H."/>
            <person name="Regev A."/>
            <person name="Ruiz-Roldan M.C."/>
            <person name="Sain D."/>
            <person name="Sakthikumar S."/>
            <person name="Sykes S."/>
            <person name="Schwartz D.C."/>
            <person name="Turgeon B.G."/>
            <person name="Wapinski I."/>
            <person name="Yoder O."/>
            <person name="Young S."/>
            <person name="Zeng Q."/>
            <person name="Zhou S."/>
            <person name="Galagan J."/>
            <person name="Cuomo C.A."/>
            <person name="Kistler H.C."/>
            <person name="Rep M."/>
        </authorList>
    </citation>
    <scope>NUCLEOTIDE SEQUENCE [LARGE SCALE GENOMIC DNA]</scope>
    <source>
        <strain evidence="6">M3125 / FGSC 7600</strain>
    </source>
</reference>
<dbReference type="OrthoDB" id="415696at2759"/>
<name>W7M187_GIBM7</name>
<evidence type="ECO:0000256" key="2">
    <source>
        <dbReference type="ARBA" id="ARBA00023004"/>
    </source>
</evidence>
<dbReference type="VEuPathDB" id="FungiDB:FVEG_03411"/>
<feature type="domain" description="Glutaredoxin" evidence="4">
    <location>
        <begin position="45"/>
        <end position="109"/>
    </location>
</feature>
<dbReference type="GO" id="GO:0015036">
    <property type="term" value="F:disulfide oxidoreductase activity"/>
    <property type="evidence" value="ECO:0007669"/>
    <property type="project" value="UniProtKB-ARBA"/>
</dbReference>
<evidence type="ECO:0000259" key="4">
    <source>
        <dbReference type="Pfam" id="PF00462"/>
    </source>
</evidence>
<dbReference type="CDD" id="cd03028">
    <property type="entry name" value="GRX_PICOT_like"/>
    <property type="match status" value="1"/>
</dbReference>
<dbReference type="SUPFAM" id="SSF52833">
    <property type="entry name" value="Thioredoxin-like"/>
    <property type="match status" value="1"/>
</dbReference>
<dbReference type="InterPro" id="IPR002109">
    <property type="entry name" value="Glutaredoxin"/>
</dbReference>
<dbReference type="GO" id="GO:0051537">
    <property type="term" value="F:2 iron, 2 sulfur cluster binding"/>
    <property type="evidence" value="ECO:0007669"/>
    <property type="project" value="TreeGrafter"/>
</dbReference>
<accession>W7M187</accession>
<keyword evidence="3" id="KW-0411">Iron-sulfur</keyword>
<gene>
    <name evidence="5" type="ORF">FVEG_03411</name>
</gene>
<keyword evidence="2" id="KW-0408">Iron</keyword>
<dbReference type="KEGG" id="fvr:FVEG_03411"/>
<dbReference type="RefSeq" id="XP_018747460.1">
    <property type="nucleotide sequence ID" value="XM_018891027.1"/>
</dbReference>
<dbReference type="Proteomes" id="UP000009096">
    <property type="component" value="Chromosome 5"/>
</dbReference>
<keyword evidence="1" id="KW-0479">Metal-binding</keyword>
<dbReference type="EMBL" id="CM000582">
    <property type="protein sequence ID" value="EWG41269.1"/>
    <property type="molecule type" value="Genomic_DNA"/>
</dbReference>
<dbReference type="GO" id="GO:0006879">
    <property type="term" value="P:intracellular iron ion homeostasis"/>
    <property type="evidence" value="ECO:0007669"/>
    <property type="project" value="TreeGrafter"/>
</dbReference>
<evidence type="ECO:0000256" key="1">
    <source>
        <dbReference type="ARBA" id="ARBA00022723"/>
    </source>
</evidence>